<feature type="transmembrane region" description="Helical" evidence="2">
    <location>
        <begin position="28"/>
        <end position="49"/>
    </location>
</feature>
<dbReference type="PATRIC" id="fig|1227455.4.peg.2380"/>
<dbReference type="EMBL" id="AOMD01000025">
    <property type="protein sequence ID" value="EMA44170.1"/>
    <property type="molecule type" value="Genomic_DNA"/>
</dbReference>
<dbReference type="RefSeq" id="WP_006078181.1">
    <property type="nucleotide sequence ID" value="NZ_AOMD01000025.1"/>
</dbReference>
<keyword evidence="4" id="KW-1185">Reference proteome</keyword>
<evidence type="ECO:0000313" key="3">
    <source>
        <dbReference type="EMBL" id="EMA44170.1"/>
    </source>
</evidence>
<dbReference type="STRING" id="1227455.C449_11608"/>
<evidence type="ECO:0008006" key="5">
    <source>
        <dbReference type="Google" id="ProtNLM"/>
    </source>
</evidence>
<dbReference type="AlphaFoldDB" id="M0MIA5"/>
<protein>
    <recommendedName>
        <fullName evidence="5">Glycerophosphoryl diester phosphodiesterase membrane domain-containing protein</fullName>
    </recommendedName>
</protein>
<keyword evidence="2" id="KW-0472">Membrane</keyword>
<dbReference type="Proteomes" id="UP000011669">
    <property type="component" value="Unassembled WGS sequence"/>
</dbReference>
<keyword evidence="2" id="KW-0812">Transmembrane</keyword>
<gene>
    <name evidence="3" type="ORF">C449_11608</name>
</gene>
<keyword evidence="2" id="KW-1133">Transmembrane helix</keyword>
<feature type="transmembrane region" description="Helical" evidence="2">
    <location>
        <begin position="175"/>
        <end position="202"/>
    </location>
</feature>
<evidence type="ECO:0000256" key="2">
    <source>
        <dbReference type="SAM" id="Phobius"/>
    </source>
</evidence>
<feature type="transmembrane region" description="Helical" evidence="2">
    <location>
        <begin position="82"/>
        <end position="115"/>
    </location>
</feature>
<reference evidence="3 4" key="1">
    <citation type="journal article" date="2014" name="PLoS Genet.">
        <title>Phylogenetically driven sequencing of extremely halophilic archaea reveals strategies for static and dynamic osmo-response.</title>
        <authorList>
            <person name="Becker E.A."/>
            <person name="Seitzer P.M."/>
            <person name="Tritt A."/>
            <person name="Larsen D."/>
            <person name="Krusor M."/>
            <person name="Yao A.I."/>
            <person name="Wu D."/>
            <person name="Madern D."/>
            <person name="Eisen J.A."/>
            <person name="Darling A.E."/>
            <person name="Facciotti M.T."/>
        </authorList>
    </citation>
    <scope>NUCLEOTIDE SEQUENCE [LARGE SCALE GENOMIC DNA]</scope>
    <source>
        <strain evidence="3 4">DSM 5350</strain>
    </source>
</reference>
<dbReference type="InParanoid" id="M0MIA5"/>
<evidence type="ECO:0000256" key="1">
    <source>
        <dbReference type="SAM" id="MobiDB-lite"/>
    </source>
</evidence>
<name>M0MIA5_9EURY</name>
<organism evidence="3 4">
    <name type="scientific">Halococcus saccharolyticus DSM 5350</name>
    <dbReference type="NCBI Taxonomy" id="1227455"/>
    <lineage>
        <taxon>Archaea</taxon>
        <taxon>Methanobacteriati</taxon>
        <taxon>Methanobacteriota</taxon>
        <taxon>Stenosarchaea group</taxon>
        <taxon>Halobacteria</taxon>
        <taxon>Halobacteriales</taxon>
        <taxon>Halococcaceae</taxon>
        <taxon>Halococcus</taxon>
    </lineage>
</organism>
<accession>M0MIA5</accession>
<feature type="region of interest" description="Disordered" evidence="1">
    <location>
        <begin position="336"/>
        <end position="357"/>
    </location>
</feature>
<evidence type="ECO:0000313" key="4">
    <source>
        <dbReference type="Proteomes" id="UP000011669"/>
    </source>
</evidence>
<dbReference type="Pfam" id="PF24400">
    <property type="entry name" value="DUF7544"/>
    <property type="match status" value="1"/>
</dbReference>
<dbReference type="InterPro" id="IPR055966">
    <property type="entry name" value="DUF7544"/>
</dbReference>
<feature type="transmembrane region" description="Helical" evidence="2">
    <location>
        <begin position="136"/>
        <end position="163"/>
    </location>
</feature>
<feature type="transmembrane region" description="Helical" evidence="2">
    <location>
        <begin position="283"/>
        <end position="306"/>
    </location>
</feature>
<comment type="caution">
    <text evidence="3">The sequence shown here is derived from an EMBL/GenBank/DDBJ whole genome shotgun (WGS) entry which is preliminary data.</text>
</comment>
<sequence>MTLYAVDDVSDAYDVTRRFLFPFTLGRWLKLALVVLFIGGASAGFPAGFDTTVPVDQPTGPEFGAEPEFDAGPASGADIEQFLPLILTLAALVVVFVLAFVVIGSIMEFVFVASLTEGDVTVRRYVGRYWGKGLRLLGFRIVLGLLTAAIVAIPVVVASVVFFDPGLGIGGAAGALALLAPVLLFVVLVATLVSGFTTMFVVPVMLLEDRGVLSAWGRFWPTLRGQWKQYFAYVVLELVLSIAAGVVVAVVTALALAVLAIPFGMLGVLTVVVAGGFGDLSLAVVALLSIGAVVFTLLAFFVVLLVQVPVVTYFRYYALLVLGDTDESLDLVPERRRRVRGSGSSDDPASMGDHPAA</sequence>
<feature type="transmembrane region" description="Helical" evidence="2">
    <location>
        <begin position="230"/>
        <end position="263"/>
    </location>
</feature>
<proteinExistence type="predicted"/>
<dbReference type="OrthoDB" id="137652at2157"/>